<dbReference type="Pfam" id="PF06054">
    <property type="entry name" value="CoiA_nuc"/>
    <property type="match status" value="1"/>
</dbReference>
<dbReference type="PIRSF" id="PIRSF007487">
    <property type="entry name" value="Competence-induced_CoiA_bac"/>
    <property type="match status" value="1"/>
</dbReference>
<keyword evidence="4" id="KW-1185">Reference proteome</keyword>
<evidence type="ECO:0000259" key="1">
    <source>
        <dbReference type="Pfam" id="PF06054"/>
    </source>
</evidence>
<gene>
    <name evidence="3" type="ORF">ACFORF_04825</name>
</gene>
<dbReference type="Proteomes" id="UP001595807">
    <property type="component" value="Unassembled WGS sequence"/>
</dbReference>
<feature type="domain" description="Competence protein CoiA nuclease-like" evidence="1">
    <location>
        <begin position="61"/>
        <end position="205"/>
    </location>
</feature>
<dbReference type="EMBL" id="JBHRZV010000032">
    <property type="protein sequence ID" value="MFC3927930.1"/>
    <property type="molecule type" value="Genomic_DNA"/>
</dbReference>
<feature type="domain" description="Competence protein CoiA-like N-terminal" evidence="2">
    <location>
        <begin position="19"/>
        <end position="56"/>
    </location>
</feature>
<proteinExistence type="predicted"/>
<dbReference type="InterPro" id="IPR021176">
    <property type="entry name" value="Competence-induced_CoiA"/>
</dbReference>
<evidence type="ECO:0000313" key="3">
    <source>
        <dbReference type="EMBL" id="MFC3927930.1"/>
    </source>
</evidence>
<dbReference type="InterPro" id="IPR057253">
    <property type="entry name" value="CoiA-like_N"/>
</dbReference>
<dbReference type="InterPro" id="IPR010330">
    <property type="entry name" value="CoiA_nuc"/>
</dbReference>
<reference evidence="4" key="1">
    <citation type="journal article" date="2019" name="Int. J. Syst. Evol. Microbiol.">
        <title>The Global Catalogue of Microorganisms (GCM) 10K type strain sequencing project: providing services to taxonomists for standard genome sequencing and annotation.</title>
        <authorList>
            <consortium name="The Broad Institute Genomics Platform"/>
            <consortium name="The Broad Institute Genome Sequencing Center for Infectious Disease"/>
            <person name="Wu L."/>
            <person name="Ma J."/>
        </authorList>
    </citation>
    <scope>NUCLEOTIDE SEQUENCE [LARGE SCALE GENOMIC DNA]</scope>
    <source>
        <strain evidence="4">CCUG 67170</strain>
    </source>
</reference>
<protein>
    <submittedName>
        <fullName evidence="3">Competence protein CoiA</fullName>
    </submittedName>
</protein>
<organism evidence="3 4">
    <name type="scientific">Streptococcus caprae</name>
    <dbReference type="NCBI Taxonomy" id="1640501"/>
    <lineage>
        <taxon>Bacteria</taxon>
        <taxon>Bacillati</taxon>
        <taxon>Bacillota</taxon>
        <taxon>Bacilli</taxon>
        <taxon>Lactobacillales</taxon>
        <taxon>Streptococcaceae</taxon>
        <taxon>Streptococcus</taxon>
    </lineage>
</organism>
<dbReference type="Pfam" id="PF25164">
    <property type="entry name" value="CoiA_N"/>
    <property type="match status" value="1"/>
</dbReference>
<comment type="caution">
    <text evidence="3">The sequence shown here is derived from an EMBL/GenBank/DDBJ whole genome shotgun (WGS) entry which is preliminary data.</text>
</comment>
<accession>A0ABV8CVB3</accession>
<name>A0ABV8CVB3_9STRE</name>
<evidence type="ECO:0000313" key="4">
    <source>
        <dbReference type="Proteomes" id="UP001595807"/>
    </source>
</evidence>
<sequence length="316" mass="37337">MLTALDKKGRKISLLGDALPSKQEFSCPGCGQALILRKGSRYRPHFAHTSLATCTYHFENESAEHLGLKAALYRTLSETEEVQIEAVLPELQQIADLLVNGQLALEVQCSPLSIERLRERTEAYHDHGFQVLWMLGKKLWLDQRLTQLQRDFLYFSRNVGFYLWELDVLKREVRLQYLIHEDLRGRLHYLTKTFSLDQLSLGDLRFPYQQQRVQPFKVKQDQQIVVYARQQLFYRHPKWLSWQAKVYEQGDNLLTWTVRNFSPQLNWPRSDQGFAQVKEDLADYYRAFDQFYRQDKPGVYQTLYPPAFLLKQVNQV</sequence>
<dbReference type="RefSeq" id="WP_380426006.1">
    <property type="nucleotide sequence ID" value="NZ_JBHRZV010000032.1"/>
</dbReference>
<evidence type="ECO:0000259" key="2">
    <source>
        <dbReference type="Pfam" id="PF25164"/>
    </source>
</evidence>